<dbReference type="SUPFAM" id="SSF54523">
    <property type="entry name" value="Pili subunits"/>
    <property type="match status" value="1"/>
</dbReference>
<dbReference type="Gene3D" id="3.30.700.10">
    <property type="entry name" value="Glycoprotein, Type 4 Pilin"/>
    <property type="match status" value="1"/>
</dbReference>
<keyword evidence="1" id="KW-1133">Transmembrane helix</keyword>
<dbReference type="Proteomes" id="UP000007382">
    <property type="component" value="Chromosome"/>
</dbReference>
<evidence type="ECO:0000313" key="3">
    <source>
        <dbReference type="Proteomes" id="UP000007382"/>
    </source>
</evidence>
<keyword evidence="1" id="KW-0472">Membrane</keyword>
<evidence type="ECO:0000256" key="1">
    <source>
        <dbReference type="SAM" id="Phobius"/>
    </source>
</evidence>
<gene>
    <name evidence="2" type="ordered locus">LFE_0495</name>
</gene>
<dbReference type="EMBL" id="AP012342">
    <property type="protein sequence ID" value="BAM06213.1"/>
    <property type="molecule type" value="Genomic_DNA"/>
</dbReference>
<dbReference type="NCBIfam" id="TIGR02532">
    <property type="entry name" value="IV_pilin_GFxxxE"/>
    <property type="match status" value="1"/>
</dbReference>
<accession>I0ILR4</accession>
<dbReference type="HOGENOM" id="CLU_1584143_0_0_0"/>
<keyword evidence="1" id="KW-0812">Transmembrane</keyword>
<protein>
    <submittedName>
        <fullName evidence="2">Uncharacterized protein</fullName>
    </submittedName>
</protein>
<name>I0ILR4_LEPFC</name>
<reference evidence="2 3" key="1">
    <citation type="journal article" date="2012" name="J. Bacteriol.">
        <title>Complete Genome Sequence of Leptospirillum ferrooxidans Strain C2-3, Isolated from a Fresh Volcanic Ash Deposit on the Island of Miyake, Japan.</title>
        <authorList>
            <person name="Fujimura R."/>
            <person name="Sato Y."/>
            <person name="Nishizawa T."/>
            <person name="Oshima K."/>
            <person name="Kim S.-W."/>
            <person name="Hattori M."/>
            <person name="Kamijo T."/>
            <person name="Ohta H."/>
        </authorList>
    </citation>
    <scope>NUCLEOTIDE SEQUENCE [LARGE SCALE GENOMIC DNA]</scope>
    <source>
        <strain evidence="2 3">C2-3</strain>
    </source>
</reference>
<dbReference type="STRING" id="1162668.LFE_0495"/>
<dbReference type="InterPro" id="IPR012902">
    <property type="entry name" value="N_methyl_site"/>
</dbReference>
<dbReference type="RefSeq" id="WP_014448706.1">
    <property type="nucleotide sequence ID" value="NC_017094.1"/>
</dbReference>
<organism evidence="2 3">
    <name type="scientific">Leptospirillum ferrooxidans (strain C2-3)</name>
    <dbReference type="NCBI Taxonomy" id="1162668"/>
    <lineage>
        <taxon>Bacteria</taxon>
        <taxon>Pseudomonadati</taxon>
        <taxon>Nitrospirota</taxon>
        <taxon>Nitrospiria</taxon>
        <taxon>Nitrospirales</taxon>
        <taxon>Nitrospiraceae</taxon>
        <taxon>Leptospirillum</taxon>
    </lineage>
</organism>
<reference evidence="3" key="2">
    <citation type="submission" date="2012-03" db="EMBL/GenBank/DDBJ databases">
        <title>The complete genome sequence of the pioneer microbe on fresh volcanic deposit, Leptospirillum ferrooxidans strain C2-3.</title>
        <authorList>
            <person name="Fujimura R."/>
            <person name="Sato Y."/>
            <person name="Nishizawa T."/>
            <person name="Nanba K."/>
            <person name="Oshima K."/>
            <person name="Hattori M."/>
            <person name="Kamijo T."/>
            <person name="Ohta H."/>
        </authorList>
    </citation>
    <scope>NUCLEOTIDE SEQUENCE [LARGE SCALE GENOMIC DNA]</scope>
    <source>
        <strain evidence="3">C2-3</strain>
    </source>
</reference>
<dbReference type="PATRIC" id="fig|1162668.3.peg.586"/>
<proteinExistence type="predicted"/>
<keyword evidence="3" id="KW-1185">Reference proteome</keyword>
<dbReference type="AlphaFoldDB" id="I0ILR4"/>
<dbReference type="KEGG" id="lfc:LFE_0495"/>
<evidence type="ECO:0000313" key="2">
    <source>
        <dbReference type="EMBL" id="BAM06213.1"/>
    </source>
</evidence>
<sequence>MESMLETQVEALDSGSESSIEAKGVNDSGFTMIELSVVLLVIGILVAAALLGYNSFVNGGKIAATKTEIEKLIETAHNYAQANAGQVGGTYNGLTAYASGGYVAGSTTMLPSSYTTQGVLNPYGGYGTIATGTNTNQFTLSETGLSTDGCTAILNAYSSHGTGTCAGGTLSLTMN</sequence>
<dbReference type="Pfam" id="PF07963">
    <property type="entry name" value="N_methyl"/>
    <property type="match status" value="1"/>
</dbReference>
<feature type="transmembrane region" description="Helical" evidence="1">
    <location>
        <begin position="35"/>
        <end position="56"/>
    </location>
</feature>
<dbReference type="InterPro" id="IPR045584">
    <property type="entry name" value="Pilin-like"/>
</dbReference>